<dbReference type="SMART" id="SM01124">
    <property type="entry name" value="DBR1"/>
    <property type="match status" value="1"/>
</dbReference>
<keyword evidence="4" id="KW-1185">Reference proteome</keyword>
<dbReference type="RefSeq" id="XP_020429993.1">
    <property type="nucleotide sequence ID" value="XM_020580160.1"/>
</dbReference>
<reference evidence="3 4" key="1">
    <citation type="journal article" date="2011" name="Genome Res.">
        <title>Phylogeny-wide analysis of social amoeba genomes highlights ancient origins for complex intercellular communication.</title>
        <authorList>
            <person name="Heidel A.J."/>
            <person name="Lawal H.M."/>
            <person name="Felder M."/>
            <person name="Schilde C."/>
            <person name="Helps N.R."/>
            <person name="Tunggal B."/>
            <person name="Rivero F."/>
            <person name="John U."/>
            <person name="Schleicher M."/>
            <person name="Eichinger L."/>
            <person name="Platzer M."/>
            <person name="Noegel A.A."/>
            <person name="Schaap P."/>
            <person name="Gloeckner G."/>
        </authorList>
    </citation>
    <scope>NUCLEOTIDE SEQUENCE [LARGE SCALE GENOMIC DNA]</scope>
    <source>
        <strain evidence="4">ATCC 26659 / Pp 5 / PN500</strain>
    </source>
</reference>
<sequence>MKVYCFKIEFGRLVAPILTLVIGGNHESSNYFSELPNGGWLCPNIYYMGRSGVVQFGGLRIGALSGIYKPHDYQKGHYEQLPLNDSTMRSIYHTRELDVFKLLALNSGGNNANGEARQKEKNRLDIVFSHDWPQGIVNYGDKNKLYQVKNHLAQDGDDLGSPAGMLVLRELKPRYWFSAHLHVKYAAIYPHPDNTTTKFLALDKVLPNRDFLQILDFEVQPNRQQQQPQQEQQQQQQQNQQLKLQYDVEWLSILYNTKSITDNHKNHYNTPLSRDLFKNLYTDEDLKNIDNRFIEINKLRQSIDDKNHDNSENNESVENISNHHLEIPFNFIENTHAYDPSNPNRMDLNFIYPSTYENPQNIVLNNLLDVVCSKESIPINIDTLTKLDTETYRKDLQDHTTPNQQQQSFNNNNNNETTTTTNEEEQANQQVISPKLI</sequence>
<name>D3BLD1_HETP5</name>
<dbReference type="InterPro" id="IPR007708">
    <property type="entry name" value="DBR1_C"/>
</dbReference>
<dbReference type="GO" id="GO:0008419">
    <property type="term" value="F:RNA lariat debranching enzyme activity"/>
    <property type="evidence" value="ECO:0007669"/>
    <property type="project" value="TreeGrafter"/>
</dbReference>
<protein>
    <submittedName>
        <fullName evidence="3">Debranching enzyme</fullName>
    </submittedName>
</protein>
<dbReference type="Pfam" id="PF05011">
    <property type="entry name" value="DBR1"/>
    <property type="match status" value="1"/>
</dbReference>
<dbReference type="GeneID" id="31364840"/>
<accession>D3BLD1</accession>
<dbReference type="OMA" id="NYLREMH"/>
<feature type="domain" description="Lariat debranching enzyme C-terminal" evidence="2">
    <location>
        <begin position="189"/>
        <end position="374"/>
    </location>
</feature>
<dbReference type="AlphaFoldDB" id="D3BLD1"/>
<dbReference type="SUPFAM" id="SSF56300">
    <property type="entry name" value="Metallo-dependent phosphatases"/>
    <property type="match status" value="1"/>
</dbReference>
<feature type="region of interest" description="Disordered" evidence="1">
    <location>
        <begin position="397"/>
        <end position="437"/>
    </location>
</feature>
<dbReference type="STRING" id="670386.D3BLD1"/>
<organism evidence="3 4">
    <name type="scientific">Heterostelium pallidum (strain ATCC 26659 / Pp 5 / PN500)</name>
    <name type="common">Cellular slime mold</name>
    <name type="synonym">Polysphondylium pallidum</name>
    <dbReference type="NCBI Taxonomy" id="670386"/>
    <lineage>
        <taxon>Eukaryota</taxon>
        <taxon>Amoebozoa</taxon>
        <taxon>Evosea</taxon>
        <taxon>Eumycetozoa</taxon>
        <taxon>Dictyostelia</taxon>
        <taxon>Acytosteliales</taxon>
        <taxon>Acytosteliaceae</taxon>
        <taxon>Heterostelium</taxon>
    </lineage>
</organism>
<feature type="compositionally biased region" description="Low complexity" evidence="1">
    <location>
        <begin position="400"/>
        <end position="421"/>
    </location>
</feature>
<dbReference type="FunCoup" id="D3BLD1">
    <property type="interactions" value="728"/>
</dbReference>
<dbReference type="InterPro" id="IPR029052">
    <property type="entry name" value="Metallo-depent_PP-like"/>
</dbReference>
<comment type="caution">
    <text evidence="3">The sequence shown here is derived from an EMBL/GenBank/DDBJ whole genome shotgun (WGS) entry which is preliminary data.</text>
</comment>
<gene>
    <name evidence="3" type="ORF">PPL_09365</name>
</gene>
<evidence type="ECO:0000259" key="2">
    <source>
        <dbReference type="SMART" id="SM01124"/>
    </source>
</evidence>
<proteinExistence type="predicted"/>
<dbReference type="EMBL" id="ADBJ01000039">
    <property type="protein sequence ID" value="EFA77865.1"/>
    <property type="molecule type" value="Genomic_DNA"/>
</dbReference>
<dbReference type="PANTHER" id="PTHR12849:SF0">
    <property type="entry name" value="LARIAT DEBRANCHING ENZYME"/>
    <property type="match status" value="1"/>
</dbReference>
<dbReference type="Proteomes" id="UP000001396">
    <property type="component" value="Unassembled WGS sequence"/>
</dbReference>
<dbReference type="InParanoid" id="D3BLD1"/>
<evidence type="ECO:0000256" key="1">
    <source>
        <dbReference type="SAM" id="MobiDB-lite"/>
    </source>
</evidence>
<dbReference type="GO" id="GO:0005634">
    <property type="term" value="C:nucleus"/>
    <property type="evidence" value="ECO:0007669"/>
    <property type="project" value="TreeGrafter"/>
</dbReference>
<dbReference type="GO" id="GO:0000398">
    <property type="term" value="P:mRNA splicing, via spliceosome"/>
    <property type="evidence" value="ECO:0007669"/>
    <property type="project" value="TreeGrafter"/>
</dbReference>
<evidence type="ECO:0000313" key="4">
    <source>
        <dbReference type="Proteomes" id="UP000001396"/>
    </source>
</evidence>
<dbReference type="PANTHER" id="PTHR12849">
    <property type="entry name" value="RNA LARIAT DEBRANCHING ENZYME"/>
    <property type="match status" value="1"/>
</dbReference>
<evidence type="ECO:0000313" key="3">
    <source>
        <dbReference type="EMBL" id="EFA77865.1"/>
    </source>
</evidence>